<dbReference type="Proteomes" id="UP000694397">
    <property type="component" value="Chromosome 20"/>
</dbReference>
<comment type="subcellular location">
    <subcellularLocation>
        <location evidence="1 9">Nucleus</location>
    </subcellularLocation>
</comment>
<feature type="compositionally biased region" description="Basic residues" evidence="10">
    <location>
        <begin position="405"/>
        <end position="416"/>
    </location>
</feature>
<feature type="compositionally biased region" description="Polar residues" evidence="10">
    <location>
        <begin position="390"/>
        <end position="402"/>
    </location>
</feature>
<keyword evidence="7 9" id="KW-0539">Nucleus</keyword>
<feature type="compositionally biased region" description="Low complexity" evidence="10">
    <location>
        <begin position="186"/>
        <end position="200"/>
    </location>
</feature>
<accession>A0A8C9UBJ3</accession>
<comment type="similarity">
    <text evidence="8">Belongs to the FOXJ1 family.</text>
</comment>
<dbReference type="PROSITE" id="PS00658">
    <property type="entry name" value="FORK_HEAD_2"/>
    <property type="match status" value="1"/>
</dbReference>
<dbReference type="SMART" id="SM00339">
    <property type="entry name" value="FH"/>
    <property type="match status" value="1"/>
</dbReference>
<dbReference type="FunFam" id="1.10.10.10:FF:000030">
    <property type="entry name" value="Forkhead box protein K2"/>
    <property type="match status" value="1"/>
</dbReference>
<dbReference type="PANTHER" id="PTHR46805:SF2">
    <property type="entry name" value="FORKHEAD BOX PROTEIN J1-A"/>
    <property type="match status" value="1"/>
</dbReference>
<feature type="DNA-binding region" description="Fork-head" evidence="9">
    <location>
        <begin position="244"/>
        <end position="338"/>
    </location>
</feature>
<name>A0A8C9UBJ3_SCLFO</name>
<keyword evidence="4 9" id="KW-0238">DNA-binding</keyword>
<evidence type="ECO:0000259" key="11">
    <source>
        <dbReference type="PROSITE" id="PS50039"/>
    </source>
</evidence>
<feature type="domain" description="Fork-head" evidence="11">
    <location>
        <begin position="244"/>
        <end position="338"/>
    </location>
</feature>
<dbReference type="InterPro" id="IPR030456">
    <property type="entry name" value="TF_fork_head_CS_2"/>
</dbReference>
<dbReference type="GO" id="GO:0000981">
    <property type="term" value="F:DNA-binding transcription factor activity, RNA polymerase II-specific"/>
    <property type="evidence" value="ECO:0007669"/>
    <property type="project" value="TreeGrafter"/>
</dbReference>
<keyword evidence="3" id="KW-0805">Transcription regulation</keyword>
<evidence type="ECO:0000256" key="2">
    <source>
        <dbReference type="ARBA" id="ARBA00022794"/>
    </source>
</evidence>
<feature type="region of interest" description="Disordered" evidence="10">
    <location>
        <begin position="390"/>
        <end position="417"/>
    </location>
</feature>
<dbReference type="InterPro" id="IPR047512">
    <property type="entry name" value="FH_FOXJ1"/>
</dbReference>
<dbReference type="GO" id="GO:0060271">
    <property type="term" value="P:cilium assembly"/>
    <property type="evidence" value="ECO:0007669"/>
    <property type="project" value="UniProtKB-ARBA"/>
</dbReference>
<dbReference type="OrthoDB" id="691130at2759"/>
<reference evidence="12 13" key="1">
    <citation type="submission" date="2019-04" db="EMBL/GenBank/DDBJ databases">
        <authorList>
            <consortium name="Wellcome Sanger Institute Data Sharing"/>
        </authorList>
    </citation>
    <scope>NUCLEOTIDE SEQUENCE [LARGE SCALE GENOMIC DNA]</scope>
</reference>
<dbReference type="Gene3D" id="1.10.10.10">
    <property type="entry name" value="Winged helix-like DNA-binding domain superfamily/Winged helix DNA-binding domain"/>
    <property type="match status" value="1"/>
</dbReference>
<dbReference type="InterPro" id="IPR018122">
    <property type="entry name" value="TF_fork_head_CS_1"/>
</dbReference>
<evidence type="ECO:0000256" key="6">
    <source>
        <dbReference type="ARBA" id="ARBA00023163"/>
    </source>
</evidence>
<dbReference type="PROSITE" id="PS00657">
    <property type="entry name" value="FORK_HEAD_1"/>
    <property type="match status" value="1"/>
</dbReference>
<evidence type="ECO:0000256" key="7">
    <source>
        <dbReference type="ARBA" id="ARBA00023242"/>
    </source>
</evidence>
<evidence type="ECO:0000256" key="4">
    <source>
        <dbReference type="ARBA" id="ARBA00023125"/>
    </source>
</evidence>
<protein>
    <recommendedName>
        <fullName evidence="11">Fork-head domain-containing protein</fullName>
    </recommendedName>
</protein>
<dbReference type="Ensembl" id="ENSSFOT00015055903.1">
    <property type="protein sequence ID" value="ENSSFOP00015061161.1"/>
    <property type="gene ID" value="ENSSFOG00015027477.1"/>
</dbReference>
<dbReference type="InterPro" id="IPR001766">
    <property type="entry name" value="Fork_head_dom"/>
</dbReference>
<keyword evidence="5" id="KW-0010">Activator</keyword>
<dbReference type="GO" id="GO:0000978">
    <property type="term" value="F:RNA polymerase II cis-regulatory region sequence-specific DNA binding"/>
    <property type="evidence" value="ECO:0007669"/>
    <property type="project" value="TreeGrafter"/>
</dbReference>
<dbReference type="PROSITE" id="PS50039">
    <property type="entry name" value="FORK_HEAD_3"/>
    <property type="match status" value="1"/>
</dbReference>
<reference evidence="12" key="2">
    <citation type="submission" date="2025-08" db="UniProtKB">
        <authorList>
            <consortium name="Ensembl"/>
        </authorList>
    </citation>
    <scope>IDENTIFICATION</scope>
</reference>
<keyword evidence="13" id="KW-1185">Reference proteome</keyword>
<evidence type="ECO:0000256" key="1">
    <source>
        <dbReference type="ARBA" id="ARBA00004123"/>
    </source>
</evidence>
<dbReference type="InterPro" id="IPR036388">
    <property type="entry name" value="WH-like_DNA-bd_sf"/>
</dbReference>
<evidence type="ECO:0000256" key="8">
    <source>
        <dbReference type="ARBA" id="ARBA00034770"/>
    </source>
</evidence>
<reference evidence="12" key="3">
    <citation type="submission" date="2025-09" db="UniProtKB">
        <authorList>
            <consortium name="Ensembl"/>
        </authorList>
    </citation>
    <scope>IDENTIFICATION</scope>
</reference>
<keyword evidence="2" id="KW-0970">Cilium biogenesis/degradation</keyword>
<sequence length="573" mass="62770">MEAREAVYKGVCRFYGAPANLPVQVLNLPPQELRLSMPSLTRYRISGDNAAERSPEPLLRSNALLATGVCAFILKLPAFRSRSSFFFIYIYNSAAVKRPTLWSSSPGDGEAIMSLSSADSWPEGSAGLEDESFARDSGATVCLDDSLTSLQWLQEFSISAGGGQVAPLSAQNQSYVGGHLRMAGPDAPASPMAADPASMGTPHTPSKPTSAAFCRGLSPSALPGPAAYGRCPEDVDYKSDPHVKPPYSYATLICMAMQASKKSKLTLSCIYKWIKENFCYFRHADPTWQNSIRHNLSLNKCFIKVPRQKDEPGKGGFWKIDPQYADRLLSGAYKKHRLPPVQINPVLQARVKPAPLALSGFFPAVGGQGTLSVSPESVQLLQDFEQATGADQNWDPSLSSAASRAGKRCSRKRKRTQDRGLKYFRRCSSPLLSGDEQEGLGPLKGDFDWNALLDPALTGELSLDGAGELSPIGHDEDLMVHGTRIGRPQQWSPLETSRDGEENHVLSQTQETSLDFDEETFLATAFLQNPWQEEDDDKREQNPQVDFLCSSAVNIEQLFDLSDDLSNNISSFF</sequence>
<dbReference type="InterPro" id="IPR036390">
    <property type="entry name" value="WH_DNA-bd_sf"/>
</dbReference>
<evidence type="ECO:0000313" key="13">
    <source>
        <dbReference type="Proteomes" id="UP000694397"/>
    </source>
</evidence>
<feature type="region of interest" description="Disordered" evidence="10">
    <location>
        <begin position="186"/>
        <end position="209"/>
    </location>
</feature>
<evidence type="ECO:0000256" key="3">
    <source>
        <dbReference type="ARBA" id="ARBA00023015"/>
    </source>
</evidence>
<evidence type="ECO:0000256" key="10">
    <source>
        <dbReference type="SAM" id="MobiDB-lite"/>
    </source>
</evidence>
<dbReference type="PRINTS" id="PR00053">
    <property type="entry name" value="FORKHEAD"/>
</dbReference>
<evidence type="ECO:0000256" key="5">
    <source>
        <dbReference type="ARBA" id="ARBA00023159"/>
    </source>
</evidence>
<dbReference type="GO" id="GO:0003146">
    <property type="term" value="P:heart jogging"/>
    <property type="evidence" value="ECO:0007669"/>
    <property type="project" value="UniProtKB-ARBA"/>
</dbReference>
<organism evidence="12 13">
    <name type="scientific">Scleropages formosus</name>
    <name type="common">Asian bonytongue</name>
    <name type="synonym">Osteoglossum formosum</name>
    <dbReference type="NCBI Taxonomy" id="113540"/>
    <lineage>
        <taxon>Eukaryota</taxon>
        <taxon>Metazoa</taxon>
        <taxon>Chordata</taxon>
        <taxon>Craniata</taxon>
        <taxon>Vertebrata</taxon>
        <taxon>Euteleostomi</taxon>
        <taxon>Actinopterygii</taxon>
        <taxon>Neopterygii</taxon>
        <taxon>Teleostei</taxon>
        <taxon>Osteoglossocephala</taxon>
        <taxon>Osteoglossomorpha</taxon>
        <taxon>Osteoglossiformes</taxon>
        <taxon>Osteoglossidae</taxon>
        <taxon>Scleropages</taxon>
    </lineage>
</organism>
<keyword evidence="6" id="KW-0804">Transcription</keyword>
<dbReference type="CDD" id="cd20023">
    <property type="entry name" value="FH_FOXJ1"/>
    <property type="match status" value="1"/>
</dbReference>
<gene>
    <name evidence="12" type="primary">LOC108939864</name>
</gene>
<evidence type="ECO:0000313" key="12">
    <source>
        <dbReference type="Ensembl" id="ENSSFOP00015061161.1"/>
    </source>
</evidence>
<evidence type="ECO:0000256" key="9">
    <source>
        <dbReference type="PROSITE-ProRule" id="PRU00089"/>
    </source>
</evidence>
<dbReference type="GO" id="GO:0005634">
    <property type="term" value="C:nucleus"/>
    <property type="evidence" value="ECO:0007669"/>
    <property type="project" value="UniProtKB-SubCell"/>
</dbReference>
<proteinExistence type="inferred from homology"/>
<dbReference type="InterPro" id="IPR047513">
    <property type="entry name" value="FOXJ1"/>
</dbReference>
<dbReference type="GeneTree" id="ENSGT00940000164514"/>
<dbReference type="GO" id="GO:0001947">
    <property type="term" value="P:heart looping"/>
    <property type="evidence" value="ECO:0007669"/>
    <property type="project" value="UniProtKB-ARBA"/>
</dbReference>
<dbReference type="PANTHER" id="PTHR46805">
    <property type="entry name" value="FORKHEAD BOX PROTEIN J1"/>
    <property type="match status" value="1"/>
</dbReference>
<dbReference type="AlphaFoldDB" id="A0A8C9UBJ3"/>
<dbReference type="Pfam" id="PF00250">
    <property type="entry name" value="Forkhead"/>
    <property type="match status" value="1"/>
</dbReference>
<dbReference type="SUPFAM" id="SSF46785">
    <property type="entry name" value="Winged helix' DNA-binding domain"/>
    <property type="match status" value="1"/>
</dbReference>